<dbReference type="SUPFAM" id="SSF57667">
    <property type="entry name" value="beta-beta-alpha zinc fingers"/>
    <property type="match status" value="1"/>
</dbReference>
<feature type="region of interest" description="Disordered" evidence="2">
    <location>
        <begin position="279"/>
        <end position="298"/>
    </location>
</feature>
<feature type="compositionally biased region" description="Polar residues" evidence="2">
    <location>
        <begin position="279"/>
        <end position="288"/>
    </location>
</feature>
<feature type="compositionally biased region" description="Basic residues" evidence="2">
    <location>
        <begin position="157"/>
        <end position="167"/>
    </location>
</feature>
<feature type="region of interest" description="Disordered" evidence="2">
    <location>
        <begin position="157"/>
        <end position="212"/>
    </location>
</feature>
<organism evidence="4 5">
    <name type="scientific">Alternaria burnsii</name>
    <dbReference type="NCBI Taxonomy" id="1187904"/>
    <lineage>
        <taxon>Eukaryota</taxon>
        <taxon>Fungi</taxon>
        <taxon>Dikarya</taxon>
        <taxon>Ascomycota</taxon>
        <taxon>Pezizomycotina</taxon>
        <taxon>Dothideomycetes</taxon>
        <taxon>Pleosporomycetidae</taxon>
        <taxon>Pleosporales</taxon>
        <taxon>Pleosporineae</taxon>
        <taxon>Pleosporaceae</taxon>
        <taxon>Alternaria</taxon>
        <taxon>Alternaria sect. Alternaria</taxon>
    </lineage>
</organism>
<feature type="region of interest" description="Disordered" evidence="2">
    <location>
        <begin position="306"/>
        <end position="328"/>
    </location>
</feature>
<evidence type="ECO:0000256" key="1">
    <source>
        <dbReference type="PROSITE-ProRule" id="PRU00042"/>
    </source>
</evidence>
<dbReference type="RefSeq" id="XP_038785926.1">
    <property type="nucleotide sequence ID" value="XM_038931429.1"/>
</dbReference>
<dbReference type="AlphaFoldDB" id="A0A8H7B1Q3"/>
<evidence type="ECO:0000313" key="5">
    <source>
        <dbReference type="Proteomes" id="UP000596902"/>
    </source>
</evidence>
<dbReference type="InterPro" id="IPR036236">
    <property type="entry name" value="Znf_C2H2_sf"/>
</dbReference>
<name>A0A8H7B1Q3_9PLEO</name>
<accession>A0A8H7B1Q3</accession>
<dbReference type="Proteomes" id="UP000596902">
    <property type="component" value="Unassembled WGS sequence"/>
</dbReference>
<feature type="domain" description="C2H2-type" evidence="3">
    <location>
        <begin position="140"/>
        <end position="170"/>
    </location>
</feature>
<proteinExistence type="predicted"/>
<keyword evidence="1" id="KW-0479">Metal-binding</keyword>
<dbReference type="GO" id="GO:0008270">
    <property type="term" value="F:zinc ion binding"/>
    <property type="evidence" value="ECO:0007669"/>
    <property type="project" value="UniProtKB-KW"/>
</dbReference>
<evidence type="ECO:0000259" key="3">
    <source>
        <dbReference type="PROSITE" id="PS50157"/>
    </source>
</evidence>
<dbReference type="GeneID" id="62204607"/>
<dbReference type="InterPro" id="IPR013087">
    <property type="entry name" value="Znf_C2H2_type"/>
</dbReference>
<dbReference type="SMART" id="SM00355">
    <property type="entry name" value="ZnF_C2H2"/>
    <property type="match status" value="2"/>
</dbReference>
<keyword evidence="5" id="KW-1185">Reference proteome</keyword>
<sequence>MSTSTYPKYDLQPVSAEHFSVAFRPAPWSQVNTRLEHDEFVEYQAEELSPERHAHVAYSNDIPLRPKESTDGPLLLRNMQPDPYTSLPRAPPVLSPVPTSLGADVVRCTQCHVAFTGAYAKGNLGRHLRHKHTLVKEVIYKCTVSRCDKTFARKDAKLKHARKHHPGLHSDPIKRKQGNGPVVVGSPRKVSGGSTPRRRLDKRSPRINHGSELQIAAPQARKAYATKSIHSRGQGLQRIGHTYQTVIATMSADCIEPLPSHFTDYNGLPAASTKWETYSSLQHLQPPSTEHKQGRTSAPATFTGYHSSTGMSTQLSNQSFDTSPSPYSNPIPTGSSTIHDMEEPIIHSPLTSSPCSHRSIALEYEASPYSTPHGTLLSQESLPEDYFQAVPRSDASIDLSYIDPVLFQQPLEWTHLLDEDLG</sequence>
<keyword evidence="1" id="KW-0863">Zinc-finger</keyword>
<reference evidence="4" key="2">
    <citation type="submission" date="2020-08" db="EMBL/GenBank/DDBJ databases">
        <title>Draft Genome Sequence of Cumin Blight Pathogen Alternaria burnsii.</title>
        <authorList>
            <person name="Feng Z."/>
        </authorList>
    </citation>
    <scope>NUCLEOTIDE SEQUENCE</scope>
    <source>
        <strain evidence="4">CBS107.38</strain>
    </source>
</reference>
<protein>
    <recommendedName>
        <fullName evidence="3">C2H2-type domain-containing protein</fullName>
    </recommendedName>
</protein>
<dbReference type="EMBL" id="JAAABM010000008">
    <property type="protein sequence ID" value="KAF7675663.1"/>
    <property type="molecule type" value="Genomic_DNA"/>
</dbReference>
<gene>
    <name evidence="4" type="ORF">GT037_006382</name>
</gene>
<evidence type="ECO:0000256" key="2">
    <source>
        <dbReference type="SAM" id="MobiDB-lite"/>
    </source>
</evidence>
<evidence type="ECO:0000313" key="4">
    <source>
        <dbReference type="EMBL" id="KAF7675663.1"/>
    </source>
</evidence>
<keyword evidence="1" id="KW-0862">Zinc</keyword>
<reference evidence="4" key="1">
    <citation type="submission" date="2020-01" db="EMBL/GenBank/DDBJ databases">
        <authorList>
            <person name="Feng Z.H.Z."/>
        </authorList>
    </citation>
    <scope>NUCLEOTIDE SEQUENCE</scope>
    <source>
        <strain evidence="4">CBS107.38</strain>
    </source>
</reference>
<dbReference type="PROSITE" id="PS50157">
    <property type="entry name" value="ZINC_FINGER_C2H2_2"/>
    <property type="match status" value="1"/>
</dbReference>
<comment type="caution">
    <text evidence="4">The sequence shown here is derived from an EMBL/GenBank/DDBJ whole genome shotgun (WGS) entry which is preliminary data.</text>
</comment>
<dbReference type="Gene3D" id="3.30.160.60">
    <property type="entry name" value="Classic Zinc Finger"/>
    <property type="match status" value="1"/>
</dbReference>
<dbReference type="PROSITE" id="PS00028">
    <property type="entry name" value="ZINC_FINGER_C2H2_1"/>
    <property type="match status" value="1"/>
</dbReference>